<name>A0ABN9Q562_9DINO</name>
<evidence type="ECO:0000256" key="1">
    <source>
        <dbReference type="SAM" id="MobiDB-lite"/>
    </source>
</evidence>
<sequence>ARGYEDDVLAQGSFQTLGGPPLAKERGVLVGFDRRHSQATVKDGGAPEPRGRRHGGRASSAMPIASSASRISLALWALSAAAPAGLYLAACERESNRDIDADFRQVGLRRSASERGLTLEFPRRIAQIFERRWPARISELELEAAAAGAWWRRRDARKRRRWRLRLLDAQAAAAVCAQCRSRAWRLRPDAQWPIAL</sequence>
<evidence type="ECO:0000313" key="2">
    <source>
        <dbReference type="EMBL" id="CAK0799448.1"/>
    </source>
</evidence>
<feature type="non-terminal residue" evidence="2">
    <location>
        <position position="196"/>
    </location>
</feature>
<accession>A0ABN9Q562</accession>
<proteinExistence type="predicted"/>
<organism evidence="2 3">
    <name type="scientific">Prorocentrum cordatum</name>
    <dbReference type="NCBI Taxonomy" id="2364126"/>
    <lineage>
        <taxon>Eukaryota</taxon>
        <taxon>Sar</taxon>
        <taxon>Alveolata</taxon>
        <taxon>Dinophyceae</taxon>
        <taxon>Prorocentrales</taxon>
        <taxon>Prorocentraceae</taxon>
        <taxon>Prorocentrum</taxon>
    </lineage>
</organism>
<feature type="region of interest" description="Disordered" evidence="1">
    <location>
        <begin position="34"/>
        <end position="60"/>
    </location>
</feature>
<comment type="caution">
    <text evidence="2">The sequence shown here is derived from an EMBL/GenBank/DDBJ whole genome shotgun (WGS) entry which is preliminary data.</text>
</comment>
<evidence type="ECO:0000313" key="3">
    <source>
        <dbReference type="Proteomes" id="UP001189429"/>
    </source>
</evidence>
<reference evidence="2" key="1">
    <citation type="submission" date="2023-10" db="EMBL/GenBank/DDBJ databases">
        <authorList>
            <person name="Chen Y."/>
            <person name="Shah S."/>
            <person name="Dougan E. K."/>
            <person name="Thang M."/>
            <person name="Chan C."/>
        </authorList>
    </citation>
    <scope>NUCLEOTIDE SEQUENCE [LARGE SCALE GENOMIC DNA]</scope>
</reference>
<dbReference type="Proteomes" id="UP001189429">
    <property type="component" value="Unassembled WGS sequence"/>
</dbReference>
<dbReference type="EMBL" id="CAUYUJ010002152">
    <property type="protein sequence ID" value="CAK0799448.1"/>
    <property type="molecule type" value="Genomic_DNA"/>
</dbReference>
<protein>
    <submittedName>
        <fullName evidence="2">Uncharacterized protein</fullName>
    </submittedName>
</protein>
<feature type="non-terminal residue" evidence="2">
    <location>
        <position position="1"/>
    </location>
</feature>
<gene>
    <name evidence="2" type="ORF">PCOR1329_LOCUS7901</name>
</gene>
<keyword evidence="3" id="KW-1185">Reference proteome</keyword>